<proteinExistence type="predicted"/>
<accession>A0A8S5UCI4</accession>
<organism evidence="1">
    <name type="scientific">Siphoviridae sp. ctgN495</name>
    <dbReference type="NCBI Taxonomy" id="2825608"/>
    <lineage>
        <taxon>Viruses</taxon>
        <taxon>Duplodnaviria</taxon>
        <taxon>Heunggongvirae</taxon>
        <taxon>Uroviricota</taxon>
        <taxon>Caudoviricetes</taxon>
    </lineage>
</organism>
<evidence type="ECO:0000313" key="1">
    <source>
        <dbReference type="EMBL" id="DAF92139.1"/>
    </source>
</evidence>
<sequence length="41" mass="4864">MQFSRLSAETNLLLLCVKRHIRQVIIRRELMISFSSDTLPF</sequence>
<protein>
    <submittedName>
        <fullName evidence="1">Uncharacterized protein</fullName>
    </submittedName>
</protein>
<dbReference type="EMBL" id="BK016063">
    <property type="protein sequence ID" value="DAF92139.1"/>
    <property type="molecule type" value="Genomic_DNA"/>
</dbReference>
<reference evidence="1" key="1">
    <citation type="journal article" date="2021" name="Proc. Natl. Acad. Sci. U.S.A.">
        <title>A Catalog of Tens of Thousands of Viruses from Human Metagenomes Reveals Hidden Associations with Chronic Diseases.</title>
        <authorList>
            <person name="Tisza M.J."/>
            <person name="Buck C.B."/>
        </authorList>
    </citation>
    <scope>NUCLEOTIDE SEQUENCE</scope>
    <source>
        <strain evidence="1">CtgN495</strain>
    </source>
</reference>
<name>A0A8S5UCI4_9CAUD</name>